<feature type="region of interest" description="Disordered" evidence="1">
    <location>
        <begin position="1"/>
        <end position="30"/>
    </location>
</feature>
<protein>
    <submittedName>
        <fullName evidence="2">Uncharacterized protein</fullName>
    </submittedName>
</protein>
<comment type="caution">
    <text evidence="2">The sequence shown here is derived from an EMBL/GenBank/DDBJ whole genome shotgun (WGS) entry which is preliminary data.</text>
</comment>
<evidence type="ECO:0000313" key="2">
    <source>
        <dbReference type="EMBL" id="RHZ59916.1"/>
    </source>
</evidence>
<keyword evidence="3" id="KW-1185">Reference proteome</keyword>
<reference evidence="2 3" key="1">
    <citation type="submission" date="2018-08" db="EMBL/GenBank/DDBJ databases">
        <title>Genome and evolution of the arbuscular mycorrhizal fungus Diversispora epigaea (formerly Glomus versiforme) and its bacterial endosymbionts.</title>
        <authorList>
            <person name="Sun X."/>
            <person name="Fei Z."/>
            <person name="Harrison M."/>
        </authorList>
    </citation>
    <scope>NUCLEOTIDE SEQUENCE [LARGE SCALE GENOMIC DNA]</scope>
    <source>
        <strain evidence="2 3">IT104</strain>
    </source>
</reference>
<gene>
    <name evidence="2" type="ORF">Glove_360g51</name>
</gene>
<sequence length="236" mass="27308">MTLTSKKNSKNPTKSDQKSPRGRKAFTTPEKLDLTGKNHIMIVRRVPNNSSKKKKNNLCINCDSSDQYTELISQNIDRIENLVKNLGKVVSKEQKPKEISINKLDNLDFTKMDTDTLIKCSTLFNTQSLQPQPQPQPYVQSFSFENLEDENLEQTLQINDDFDNEISINKLDNLDFTKMDTDTLIKCSTLFNTQSLQPQPQPQPYVQSFSFENLEDENLEQTLQINDDFDNGHYWF</sequence>
<name>A0A397HE90_9GLOM</name>
<accession>A0A397HE90</accession>
<proteinExistence type="predicted"/>
<dbReference type="EMBL" id="PQFF01000327">
    <property type="protein sequence ID" value="RHZ59916.1"/>
    <property type="molecule type" value="Genomic_DNA"/>
</dbReference>
<dbReference type="Proteomes" id="UP000266861">
    <property type="component" value="Unassembled WGS sequence"/>
</dbReference>
<dbReference type="OrthoDB" id="2361506at2759"/>
<organism evidence="2 3">
    <name type="scientific">Diversispora epigaea</name>
    <dbReference type="NCBI Taxonomy" id="1348612"/>
    <lineage>
        <taxon>Eukaryota</taxon>
        <taxon>Fungi</taxon>
        <taxon>Fungi incertae sedis</taxon>
        <taxon>Mucoromycota</taxon>
        <taxon>Glomeromycotina</taxon>
        <taxon>Glomeromycetes</taxon>
        <taxon>Diversisporales</taxon>
        <taxon>Diversisporaceae</taxon>
        <taxon>Diversispora</taxon>
    </lineage>
</organism>
<dbReference type="AlphaFoldDB" id="A0A397HE90"/>
<feature type="compositionally biased region" description="Low complexity" evidence="1">
    <location>
        <begin position="1"/>
        <end position="12"/>
    </location>
</feature>
<evidence type="ECO:0000256" key="1">
    <source>
        <dbReference type="SAM" id="MobiDB-lite"/>
    </source>
</evidence>
<evidence type="ECO:0000313" key="3">
    <source>
        <dbReference type="Proteomes" id="UP000266861"/>
    </source>
</evidence>